<dbReference type="Pfam" id="PF13962">
    <property type="entry name" value="PGG"/>
    <property type="match status" value="2"/>
</dbReference>
<feature type="repeat" description="ANK" evidence="7">
    <location>
        <begin position="132"/>
        <end position="155"/>
    </location>
</feature>
<evidence type="ECO:0000313" key="11">
    <source>
        <dbReference type="Proteomes" id="UP000636709"/>
    </source>
</evidence>
<dbReference type="Pfam" id="PF12796">
    <property type="entry name" value="Ank_2"/>
    <property type="match status" value="5"/>
</dbReference>
<dbReference type="PANTHER" id="PTHR24186">
    <property type="entry name" value="PROTEIN PHOSPHATASE 1 REGULATORY SUBUNIT"/>
    <property type="match status" value="1"/>
</dbReference>
<comment type="subcellular location">
    <subcellularLocation>
        <location evidence="1">Membrane</location>
        <topology evidence="1">Multi-pass membrane protein</topology>
    </subcellularLocation>
</comment>
<keyword evidence="2 8" id="KW-0812">Transmembrane</keyword>
<dbReference type="PROSITE" id="PS50088">
    <property type="entry name" value="ANK_REPEAT"/>
    <property type="match status" value="8"/>
</dbReference>
<dbReference type="EMBL" id="JACEFO010002183">
    <property type="protein sequence ID" value="KAF8675441.1"/>
    <property type="molecule type" value="Genomic_DNA"/>
</dbReference>
<feature type="repeat" description="ANK" evidence="7">
    <location>
        <begin position="771"/>
        <end position="804"/>
    </location>
</feature>
<dbReference type="GO" id="GO:0005886">
    <property type="term" value="C:plasma membrane"/>
    <property type="evidence" value="ECO:0007669"/>
    <property type="project" value="TreeGrafter"/>
</dbReference>
<gene>
    <name evidence="10" type="ORF">HU200_047811</name>
</gene>
<feature type="repeat" description="ANK" evidence="7">
    <location>
        <begin position="700"/>
        <end position="732"/>
    </location>
</feature>
<keyword evidence="6 8" id="KW-0472">Membrane</keyword>
<evidence type="ECO:0000256" key="5">
    <source>
        <dbReference type="ARBA" id="ARBA00023043"/>
    </source>
</evidence>
<dbReference type="PANTHER" id="PTHR24186:SF50">
    <property type="entry name" value="ANKYRIN REPEAT-CONTAINING PROTEIN ITN1-LIKE ISOFORM X1"/>
    <property type="match status" value="1"/>
</dbReference>
<evidence type="ECO:0000256" key="4">
    <source>
        <dbReference type="ARBA" id="ARBA00022989"/>
    </source>
</evidence>
<organism evidence="10 11">
    <name type="scientific">Digitaria exilis</name>
    <dbReference type="NCBI Taxonomy" id="1010633"/>
    <lineage>
        <taxon>Eukaryota</taxon>
        <taxon>Viridiplantae</taxon>
        <taxon>Streptophyta</taxon>
        <taxon>Embryophyta</taxon>
        <taxon>Tracheophyta</taxon>
        <taxon>Spermatophyta</taxon>
        <taxon>Magnoliopsida</taxon>
        <taxon>Liliopsida</taxon>
        <taxon>Poales</taxon>
        <taxon>Poaceae</taxon>
        <taxon>PACMAD clade</taxon>
        <taxon>Panicoideae</taxon>
        <taxon>Panicodae</taxon>
        <taxon>Paniceae</taxon>
        <taxon>Anthephorinae</taxon>
        <taxon>Digitaria</taxon>
    </lineage>
</organism>
<feature type="transmembrane region" description="Helical" evidence="8">
    <location>
        <begin position="364"/>
        <end position="387"/>
    </location>
</feature>
<feature type="domain" description="PGG" evidence="9">
    <location>
        <begin position="346"/>
        <end position="422"/>
    </location>
</feature>
<proteinExistence type="predicted"/>
<feature type="domain" description="PGG" evidence="9">
    <location>
        <begin position="862"/>
        <end position="967"/>
    </location>
</feature>
<dbReference type="AlphaFoldDB" id="A0A835B215"/>
<keyword evidence="4 8" id="KW-1133">Transmembrane helix</keyword>
<feature type="transmembrane region" description="Helical" evidence="8">
    <location>
        <begin position="407"/>
        <end position="427"/>
    </location>
</feature>
<dbReference type="InterPro" id="IPR026961">
    <property type="entry name" value="PGG_dom"/>
</dbReference>
<feature type="repeat" description="ANK" evidence="7">
    <location>
        <begin position="201"/>
        <end position="224"/>
    </location>
</feature>
<dbReference type="OrthoDB" id="10040922at2759"/>
<dbReference type="Pfam" id="PF00023">
    <property type="entry name" value="Ank"/>
    <property type="match status" value="2"/>
</dbReference>
<dbReference type="SUPFAM" id="SSF48403">
    <property type="entry name" value="Ankyrin repeat"/>
    <property type="match status" value="3"/>
</dbReference>
<feature type="repeat" description="ANK" evidence="7">
    <location>
        <begin position="166"/>
        <end position="199"/>
    </location>
</feature>
<feature type="repeat" description="ANK" evidence="7">
    <location>
        <begin position="521"/>
        <end position="553"/>
    </location>
</feature>
<comment type="caution">
    <text evidence="10">The sequence shown here is derived from an EMBL/GenBank/DDBJ whole genome shotgun (WGS) entry which is preliminary data.</text>
</comment>
<dbReference type="Gene3D" id="1.25.40.20">
    <property type="entry name" value="Ankyrin repeat-containing domain"/>
    <property type="match status" value="6"/>
</dbReference>
<accession>A0A835B215</accession>
<feature type="transmembrane region" description="Helical" evidence="8">
    <location>
        <begin position="975"/>
        <end position="996"/>
    </location>
</feature>
<evidence type="ECO:0000313" key="10">
    <source>
        <dbReference type="EMBL" id="KAF8675441.1"/>
    </source>
</evidence>
<reference evidence="10" key="1">
    <citation type="submission" date="2020-07" db="EMBL/GenBank/DDBJ databases">
        <title>Genome sequence and genetic diversity analysis of an under-domesticated orphan crop, white fonio (Digitaria exilis).</title>
        <authorList>
            <person name="Bennetzen J.L."/>
            <person name="Chen S."/>
            <person name="Ma X."/>
            <person name="Wang X."/>
            <person name="Yssel A.E.J."/>
            <person name="Chaluvadi S.R."/>
            <person name="Johnson M."/>
            <person name="Gangashetty P."/>
            <person name="Hamidou F."/>
            <person name="Sanogo M.D."/>
            <person name="Zwaenepoel A."/>
            <person name="Wallace J."/>
            <person name="Van De Peer Y."/>
            <person name="Van Deynze A."/>
        </authorList>
    </citation>
    <scope>NUCLEOTIDE SEQUENCE</scope>
    <source>
        <tissue evidence="10">Leaves</tissue>
    </source>
</reference>
<feature type="repeat" description="ANK" evidence="7">
    <location>
        <begin position="666"/>
        <end position="698"/>
    </location>
</feature>
<name>A0A835B215_9POAL</name>
<dbReference type="SMART" id="SM00248">
    <property type="entry name" value="ANK"/>
    <property type="match status" value="17"/>
</dbReference>
<evidence type="ECO:0000256" key="8">
    <source>
        <dbReference type="SAM" id="Phobius"/>
    </source>
</evidence>
<evidence type="ECO:0000256" key="1">
    <source>
        <dbReference type="ARBA" id="ARBA00004141"/>
    </source>
</evidence>
<dbReference type="InterPro" id="IPR036770">
    <property type="entry name" value="Ankyrin_rpt-contain_sf"/>
</dbReference>
<feature type="transmembrane region" description="Helical" evidence="8">
    <location>
        <begin position="944"/>
        <end position="969"/>
    </location>
</feature>
<protein>
    <recommendedName>
        <fullName evidence="9">PGG domain-containing protein</fullName>
    </recommendedName>
</protein>
<sequence>MVSEELLIAKNADDDTPLHLAARNNNGKAKVAEQMIVRAQAWPDDLNADDTVLLKSPLVTTNLKGNTPLHEAVLHQNNAVALTLLDADHKRAHDLNNRNESPLDMAARGGLVQVVRKIVNVPWVPTDFIQSVGGTALHQAVLGGHTRVVEILLEKHPELLDLTDPDGNNALHYAAQKDKKREVVEMLLNKRTELAYKRNSQRQTPLHVAAHRGSTDAIKALLRHCSNGQNAFHASVTSGKANALRCLLRHVRPGDLLNRADVYGDTPLHIAAKRSHVQSALLLLKDRRVDPCVLDHDGQTARSLVERRLHTGQMDTYEMYLWKQLKRQESIRCRKQPLPPYTIDRGYDQTKGIALHGHDTAFKVFVVSNTVAMCSSITVVYCFIWAWKNPLKFKVDKLVWGHRLTMIAGLGMLVSLMAAVYITVAPTSRWPAYLRNKNNPYSSMTNMDTERRMDPALYKAATQGKVSSLKQLVDPENPSALSSTTPQLNTVLHLAALHGHAAFAGEVLDKNEELLVARNDDGDTPLHLAAKAGKLEVAELLIRHAQALPQDQKSPLVMTNKAGNTALHEAVRNRRSAVAVALLDADPLRGHDLNERMESPLHMAAREGLVHVVQKIVDYTWVGQEFLPSVSLSGTALHQAVLGTHHRIVEILLEKRPELIELTDSDGNNALHYAAQKDHQRAVETLLKSRTDLAYKRNHQGHSPLHVAASYGSTEAIKALLRHCPDVAEMMDTYHGRNAFHVSVDSGKANALRCLLRRVRPAELLNRVDASGDTPLHIAARMSRVHCALLLLKDSRVDPCVRDHDGQTARSLVEVKLHTGAMDAYEMYLWRQLKHQELKRCRKQQLPPLATYPSRRGSNDKYFERIVETYILVATLIATVTFAATFTMPGGYDQNKGIALHGRNTAFKIFVISNTVAMCSSIVVVFCFIWAWQDPVRFKVDQLLWGHRLTILACLGMLVSLMTAVYITVAPTSRWPAYVVIAIGVSTPAVVVLMLGRDVIFVPL</sequence>
<evidence type="ECO:0000256" key="6">
    <source>
        <dbReference type="ARBA" id="ARBA00023136"/>
    </source>
</evidence>
<dbReference type="Proteomes" id="UP000636709">
    <property type="component" value="Unassembled WGS sequence"/>
</dbReference>
<evidence type="ECO:0000256" key="2">
    <source>
        <dbReference type="ARBA" id="ARBA00022692"/>
    </source>
</evidence>
<evidence type="ECO:0000256" key="3">
    <source>
        <dbReference type="ARBA" id="ARBA00022737"/>
    </source>
</evidence>
<dbReference type="InterPro" id="IPR002110">
    <property type="entry name" value="Ankyrin_rpt"/>
</dbReference>
<keyword evidence="3" id="KW-0677">Repeat</keyword>
<dbReference type="PROSITE" id="PS50297">
    <property type="entry name" value="ANK_REP_REGION"/>
    <property type="match status" value="7"/>
</dbReference>
<feature type="transmembrane region" description="Helical" evidence="8">
    <location>
        <begin position="870"/>
        <end position="889"/>
    </location>
</feature>
<feature type="transmembrane region" description="Helical" evidence="8">
    <location>
        <begin position="909"/>
        <end position="932"/>
    </location>
</feature>
<evidence type="ECO:0000259" key="9">
    <source>
        <dbReference type="Pfam" id="PF13962"/>
    </source>
</evidence>
<keyword evidence="5 7" id="KW-0040">ANK repeat</keyword>
<keyword evidence="11" id="KW-1185">Reference proteome</keyword>
<evidence type="ECO:0000256" key="7">
    <source>
        <dbReference type="PROSITE-ProRule" id="PRU00023"/>
    </source>
</evidence>
<feature type="repeat" description="ANK" evidence="7">
    <location>
        <begin position="263"/>
        <end position="296"/>
    </location>
</feature>